<gene>
    <name evidence="3" type="ORF">H7C19_27070</name>
</gene>
<evidence type="ECO:0000256" key="1">
    <source>
        <dbReference type="SAM" id="Phobius"/>
    </source>
</evidence>
<proteinExistence type="predicted"/>
<sequence length="235" mass="26241">MWFIVVYFLIVLFVIEIAVVLMWATGLEYPIARFQVVSLLTGTGFTTSESELILGHPVRRRVGIFLILFGAFSLAVVISCISTVLAPDFHLLPLSIGAGILFAILVVLRLPATKRYLSERLTRAFQQTFELQELSIDEVLLCEEGDAFVDVPIGKRSRLAGQTLDQVCKELKDLNVLLIKRGTVTIRDARMHTPLEAGDVLYIYGNEAEIERRFAGELADKKSMETDEKHAASLL</sequence>
<keyword evidence="1" id="KW-0472">Membrane</keyword>
<feature type="transmembrane region" description="Helical" evidence="1">
    <location>
        <begin position="62"/>
        <end position="85"/>
    </location>
</feature>
<dbReference type="InterPro" id="IPR006037">
    <property type="entry name" value="RCK_C"/>
</dbReference>
<keyword evidence="1" id="KW-0812">Transmembrane</keyword>
<dbReference type="Pfam" id="PF02080">
    <property type="entry name" value="TrkA_C"/>
    <property type="match status" value="1"/>
</dbReference>
<dbReference type="EMBL" id="JACJVP010000046">
    <property type="protein sequence ID" value="MBB6674351.1"/>
    <property type="molecule type" value="Genomic_DNA"/>
</dbReference>
<organism evidence="3 4">
    <name type="scientific">Cohnella nanjingensis</name>
    <dbReference type="NCBI Taxonomy" id="1387779"/>
    <lineage>
        <taxon>Bacteria</taxon>
        <taxon>Bacillati</taxon>
        <taxon>Bacillota</taxon>
        <taxon>Bacilli</taxon>
        <taxon>Bacillales</taxon>
        <taxon>Paenibacillaceae</taxon>
        <taxon>Cohnella</taxon>
    </lineage>
</organism>
<feature type="domain" description="RCK C-terminal" evidence="2">
    <location>
        <begin position="136"/>
        <end position="219"/>
    </location>
</feature>
<dbReference type="Proteomes" id="UP000547209">
    <property type="component" value="Unassembled WGS sequence"/>
</dbReference>
<protein>
    <submittedName>
        <fullName evidence="3">TrkA C-terminal domain-containing protein</fullName>
    </submittedName>
</protein>
<reference evidence="3 4" key="1">
    <citation type="submission" date="2020-08" db="EMBL/GenBank/DDBJ databases">
        <title>Cohnella phylogeny.</title>
        <authorList>
            <person name="Dunlap C."/>
        </authorList>
    </citation>
    <scope>NUCLEOTIDE SEQUENCE [LARGE SCALE GENOMIC DNA]</scope>
    <source>
        <strain evidence="3 4">DSM 28246</strain>
    </source>
</reference>
<dbReference type="GO" id="GO:0006813">
    <property type="term" value="P:potassium ion transport"/>
    <property type="evidence" value="ECO:0007669"/>
    <property type="project" value="InterPro"/>
</dbReference>
<dbReference type="GO" id="GO:0008324">
    <property type="term" value="F:monoatomic cation transmembrane transporter activity"/>
    <property type="evidence" value="ECO:0007669"/>
    <property type="project" value="InterPro"/>
</dbReference>
<evidence type="ECO:0000313" key="4">
    <source>
        <dbReference type="Proteomes" id="UP000547209"/>
    </source>
</evidence>
<dbReference type="Gene3D" id="3.30.70.1450">
    <property type="entry name" value="Regulator of K+ conductance, C-terminal domain"/>
    <property type="match status" value="1"/>
</dbReference>
<evidence type="ECO:0000259" key="2">
    <source>
        <dbReference type="PROSITE" id="PS51202"/>
    </source>
</evidence>
<accession>A0A7X0VHW7</accession>
<dbReference type="RefSeq" id="WP_185672214.1">
    <property type="nucleotide sequence ID" value="NZ_JACJVP010000046.1"/>
</dbReference>
<feature type="transmembrane region" description="Helical" evidence="1">
    <location>
        <begin position="6"/>
        <end position="24"/>
    </location>
</feature>
<keyword evidence="4" id="KW-1185">Reference proteome</keyword>
<dbReference type="AlphaFoldDB" id="A0A7X0VHW7"/>
<keyword evidence="1" id="KW-1133">Transmembrane helix</keyword>
<feature type="transmembrane region" description="Helical" evidence="1">
    <location>
        <begin position="91"/>
        <end position="110"/>
    </location>
</feature>
<name>A0A7X0VHW7_9BACL</name>
<evidence type="ECO:0000313" key="3">
    <source>
        <dbReference type="EMBL" id="MBB6674351.1"/>
    </source>
</evidence>
<dbReference type="SUPFAM" id="SSF116726">
    <property type="entry name" value="TrkA C-terminal domain-like"/>
    <property type="match status" value="1"/>
</dbReference>
<comment type="caution">
    <text evidence="3">The sequence shown here is derived from an EMBL/GenBank/DDBJ whole genome shotgun (WGS) entry which is preliminary data.</text>
</comment>
<dbReference type="PROSITE" id="PS51202">
    <property type="entry name" value="RCK_C"/>
    <property type="match status" value="1"/>
</dbReference>
<dbReference type="InterPro" id="IPR036721">
    <property type="entry name" value="RCK_C_sf"/>
</dbReference>